<reference evidence="1 2" key="1">
    <citation type="submission" date="2015-08" db="EMBL/GenBank/DDBJ databases">
        <title>Genomes of Paenibacillus riograndensis.</title>
        <authorList>
            <person name="Sant'Anna F.H."/>
            <person name="Souza R."/>
            <person name="Ambrosini A."/>
            <person name="Bach E."/>
            <person name="Fernandes G."/>
            <person name="Balsanelli E."/>
            <person name="Baura V.A."/>
            <person name="Pedrosa F.O."/>
            <person name="Souza E.M."/>
            <person name="Passaglia L."/>
        </authorList>
    </citation>
    <scope>NUCLEOTIDE SEQUENCE [LARGE SCALE GENOMIC DNA]</scope>
    <source>
        <strain evidence="1 2">CAS34</strain>
    </source>
</reference>
<protein>
    <submittedName>
        <fullName evidence="1">Uncharacterized protein</fullName>
    </submittedName>
</protein>
<gene>
    <name evidence="1" type="ORF">AMQ84_00905</name>
</gene>
<name>A0A132UCM1_9BACL</name>
<dbReference type="EMBL" id="LIRB01000076">
    <property type="protein sequence ID" value="KWX81116.1"/>
    <property type="molecule type" value="Genomic_DNA"/>
</dbReference>
<evidence type="ECO:0000313" key="2">
    <source>
        <dbReference type="Proteomes" id="UP000070475"/>
    </source>
</evidence>
<comment type="caution">
    <text evidence="1">The sequence shown here is derived from an EMBL/GenBank/DDBJ whole genome shotgun (WGS) entry which is preliminary data.</text>
</comment>
<keyword evidence="2" id="KW-1185">Reference proteome</keyword>
<proteinExistence type="predicted"/>
<accession>A0A132UCM1</accession>
<organism evidence="1 2">
    <name type="scientific">Paenibacillus riograndensis</name>
    <dbReference type="NCBI Taxonomy" id="483937"/>
    <lineage>
        <taxon>Bacteria</taxon>
        <taxon>Bacillati</taxon>
        <taxon>Bacillota</taxon>
        <taxon>Bacilli</taxon>
        <taxon>Bacillales</taxon>
        <taxon>Paenibacillaceae</taxon>
        <taxon>Paenibacillus</taxon>
        <taxon>Paenibacillus sonchi group</taxon>
    </lineage>
</organism>
<evidence type="ECO:0000313" key="1">
    <source>
        <dbReference type="EMBL" id="KWX81116.1"/>
    </source>
</evidence>
<dbReference type="PATRIC" id="fig|483937.3.peg.6408"/>
<dbReference type="AlphaFoldDB" id="A0A132UCM1"/>
<sequence>MVTAPFKAMLQTLLMMFPEILVPTRNNLLKVVHKLSSPESRLSEKHPEVAEHLVLLMKNHNQQAMFIHKLELYDKEKAVAVKEKLYFLTISCQNSPISKMVG</sequence>
<dbReference type="Proteomes" id="UP000070475">
    <property type="component" value="Unassembled WGS sequence"/>
</dbReference>